<dbReference type="InterPro" id="IPR007219">
    <property type="entry name" value="XnlR_reg_dom"/>
</dbReference>
<dbReference type="OrthoDB" id="5296287at2759"/>
<dbReference type="CDD" id="cd12148">
    <property type="entry name" value="fungal_TF_MHR"/>
    <property type="match status" value="1"/>
</dbReference>
<evidence type="ECO:0000256" key="7">
    <source>
        <dbReference type="SAM" id="MobiDB-lite"/>
    </source>
</evidence>
<reference evidence="9 10" key="1">
    <citation type="submission" date="2015-08" db="EMBL/GenBank/DDBJ databases">
        <title>Genome sequencing of Penicillium nordicum.</title>
        <authorList>
            <person name="Nguyen H.D."/>
            <person name="Seifert K.A."/>
        </authorList>
    </citation>
    <scope>NUCLEOTIDE SEQUENCE [LARGE SCALE GENOMIC DNA]</scope>
    <source>
        <strain evidence="9 10">DAOMC 185683</strain>
    </source>
</reference>
<dbReference type="Gene3D" id="4.10.240.10">
    <property type="entry name" value="Zn(2)-C6 fungal-type DNA-binding domain"/>
    <property type="match status" value="1"/>
</dbReference>
<feature type="coiled-coil region" evidence="6">
    <location>
        <begin position="171"/>
        <end position="198"/>
    </location>
</feature>
<dbReference type="GO" id="GO:0006351">
    <property type="term" value="P:DNA-templated transcription"/>
    <property type="evidence" value="ECO:0007669"/>
    <property type="project" value="InterPro"/>
</dbReference>
<dbReference type="GO" id="GO:0008270">
    <property type="term" value="F:zinc ion binding"/>
    <property type="evidence" value="ECO:0007669"/>
    <property type="project" value="InterPro"/>
</dbReference>
<organism evidence="9 10">
    <name type="scientific">Penicillium nordicum</name>
    <dbReference type="NCBI Taxonomy" id="229535"/>
    <lineage>
        <taxon>Eukaryota</taxon>
        <taxon>Fungi</taxon>
        <taxon>Dikarya</taxon>
        <taxon>Ascomycota</taxon>
        <taxon>Pezizomycotina</taxon>
        <taxon>Eurotiomycetes</taxon>
        <taxon>Eurotiomycetidae</taxon>
        <taxon>Eurotiales</taxon>
        <taxon>Aspergillaceae</taxon>
        <taxon>Penicillium</taxon>
    </lineage>
</organism>
<dbReference type="PANTHER" id="PTHR47654">
    <property type="entry name" value="ZN(II)2CYS6 TRANSCRIPTION FACTOR (EUROFUNG)-RELATED"/>
    <property type="match status" value="1"/>
</dbReference>
<evidence type="ECO:0000256" key="4">
    <source>
        <dbReference type="ARBA" id="ARBA00023163"/>
    </source>
</evidence>
<protein>
    <recommendedName>
        <fullName evidence="8">Zn(2)-C6 fungal-type domain-containing protein</fullName>
    </recommendedName>
</protein>
<evidence type="ECO:0000256" key="3">
    <source>
        <dbReference type="ARBA" id="ARBA00023125"/>
    </source>
</evidence>
<feature type="region of interest" description="Disordered" evidence="7">
    <location>
        <begin position="300"/>
        <end position="325"/>
    </location>
</feature>
<dbReference type="EMBL" id="LHQQ01000245">
    <property type="protein sequence ID" value="KOS38581.1"/>
    <property type="molecule type" value="Genomic_DNA"/>
</dbReference>
<dbReference type="InterPro" id="IPR036864">
    <property type="entry name" value="Zn2-C6_fun-type_DNA-bd_sf"/>
</dbReference>
<dbReference type="SUPFAM" id="SSF57701">
    <property type="entry name" value="Zn2/Cys6 DNA-binding domain"/>
    <property type="match status" value="1"/>
</dbReference>
<dbReference type="PANTHER" id="PTHR47654:SF3">
    <property type="entry name" value="ZN(II)2CYS6 TRANSCRIPTION FACTOR (EUROFUNG)"/>
    <property type="match status" value="1"/>
</dbReference>
<feature type="compositionally biased region" description="Acidic residues" evidence="7">
    <location>
        <begin position="578"/>
        <end position="588"/>
    </location>
</feature>
<feature type="region of interest" description="Disordered" evidence="7">
    <location>
        <begin position="237"/>
        <end position="272"/>
    </location>
</feature>
<dbReference type="Pfam" id="PF04082">
    <property type="entry name" value="Fungal_trans"/>
    <property type="match status" value="1"/>
</dbReference>
<dbReference type="PROSITE" id="PS00463">
    <property type="entry name" value="ZN2_CY6_FUNGAL_1"/>
    <property type="match status" value="1"/>
</dbReference>
<evidence type="ECO:0000256" key="6">
    <source>
        <dbReference type="SAM" id="Coils"/>
    </source>
</evidence>
<accession>A0A0M8P1A7</accession>
<feature type="region of interest" description="Disordered" evidence="7">
    <location>
        <begin position="567"/>
        <end position="595"/>
    </location>
</feature>
<evidence type="ECO:0000256" key="5">
    <source>
        <dbReference type="ARBA" id="ARBA00023242"/>
    </source>
</evidence>
<name>A0A0M8P1A7_9EURO</name>
<dbReference type="SMART" id="SM00066">
    <property type="entry name" value="GAL4"/>
    <property type="match status" value="1"/>
</dbReference>
<evidence type="ECO:0000256" key="2">
    <source>
        <dbReference type="ARBA" id="ARBA00023015"/>
    </source>
</evidence>
<dbReference type="SMART" id="SM00906">
    <property type="entry name" value="Fungal_trans"/>
    <property type="match status" value="1"/>
</dbReference>
<feature type="domain" description="Zn(2)-C6 fungal-type" evidence="8">
    <location>
        <begin position="136"/>
        <end position="166"/>
    </location>
</feature>
<dbReference type="Proteomes" id="UP000037696">
    <property type="component" value="Unassembled WGS sequence"/>
</dbReference>
<keyword evidence="5" id="KW-0539">Nucleus</keyword>
<dbReference type="InterPro" id="IPR001138">
    <property type="entry name" value="Zn2Cys6_DnaBD"/>
</dbReference>
<evidence type="ECO:0000256" key="1">
    <source>
        <dbReference type="ARBA" id="ARBA00022723"/>
    </source>
</evidence>
<gene>
    <name evidence="9" type="ORF">ACN38_g10601</name>
</gene>
<dbReference type="InterPro" id="IPR053230">
    <property type="entry name" value="Trans_reg_galc"/>
</dbReference>
<keyword evidence="3" id="KW-0238">DNA-binding</keyword>
<keyword evidence="6" id="KW-0175">Coiled coil</keyword>
<proteinExistence type="predicted"/>
<dbReference type="GO" id="GO:0000981">
    <property type="term" value="F:DNA-binding transcription factor activity, RNA polymerase II-specific"/>
    <property type="evidence" value="ECO:0007669"/>
    <property type="project" value="InterPro"/>
</dbReference>
<dbReference type="AlphaFoldDB" id="A0A0M8P1A7"/>
<dbReference type="PROSITE" id="PS50048">
    <property type="entry name" value="ZN2_CY6_FUNGAL_2"/>
    <property type="match status" value="1"/>
</dbReference>
<sequence>MPYKETEAKPAAIPDLADGWPMILLILSFQYISKALWDLYIAQTRFTHQSSAIIVWFAMSHIPFPSWNDQQSLFKLSCADADTCNQLSSVDNPASHLQRGESEVGTKKMAIPRLAEGTESAFTSPGRFHRRHVRRACESCRQRKTKCTGDKSGCRNCREAGIICCYTDGKREKSKRQLASLSAKVQAYEDVISKLSNRFGVSDEQLVNIALAAESAPDLAFNPETCLAAAGERRISWHAGSEPPPSRASSVSPLESGDQTEEDFNRDETARATGFIGKSSEITWLQRLSKEVNSECEAWPATLPNTDDDNGLPSPTLTPRPENPSEPWVVASNYYLDDLDIPTADQSDMYGVPSREMAGKMLNAYLTSVHPSFPIIGVSTFVPQFQVFFSQPSLKPGNKWLAILNLIFAIAAKYGQLTNSDFKEEDDDHQVYFSRARALSLEDQILHHPDLQQLQVEGLTSFYLIASGHINRAWKLSGSAVRGALALGLHLRNVGASISDTSKEIRYRVWWSLYTLDHLLTIMTGRPSCIIDSSCTTPMPVPFDESDFQKDEVARLIGTAVLRTSSGSERIPTNNSAEDPESAADSDSNDLPAEGDTKMSRAEYLKVLPPCISLYFLQLASLTSISKRMTVKLYSPEALQSPWASTEFTIKSLMLEIDSWFMNLPAAYDFTSTQTSQCPISQRMGLAFLFYSTKIGITRPCLCRLDQSPSEEDKTYEFCNKTAAECIEAACHMLTLFPDTPDPVLLYRMSPWWCTLHYLMQAVTVLLLELAFRAQHVPEKATMVSKAAKKALDWLSTLSKTNMASERAWKLCDGFLRRLAPHIGINVNDFPSTEESDSLFDVPDTADSAPVAEEPTTEDVAFDPSATMPAAVAVDAISAELDSIACSPGTMDQSNTTPLGMPESYGLEAPDLLDQFIKQEKDLSGRSSYDECFPYDPATGQITGSFFPSGPNMELDMGYFWGDPVC</sequence>
<keyword evidence="2" id="KW-0805">Transcription regulation</keyword>
<dbReference type="Pfam" id="PF00172">
    <property type="entry name" value="Zn_clus"/>
    <property type="match status" value="1"/>
</dbReference>
<keyword evidence="1" id="KW-0479">Metal-binding</keyword>
<keyword evidence="10" id="KW-1185">Reference proteome</keyword>
<dbReference type="GO" id="GO:0003677">
    <property type="term" value="F:DNA binding"/>
    <property type="evidence" value="ECO:0007669"/>
    <property type="project" value="UniProtKB-KW"/>
</dbReference>
<dbReference type="CDD" id="cd00067">
    <property type="entry name" value="GAL4"/>
    <property type="match status" value="1"/>
</dbReference>
<evidence type="ECO:0000259" key="8">
    <source>
        <dbReference type="PROSITE" id="PS50048"/>
    </source>
</evidence>
<evidence type="ECO:0000313" key="10">
    <source>
        <dbReference type="Proteomes" id="UP000037696"/>
    </source>
</evidence>
<comment type="caution">
    <text evidence="9">The sequence shown here is derived from an EMBL/GenBank/DDBJ whole genome shotgun (WGS) entry which is preliminary data.</text>
</comment>
<feature type="compositionally biased region" description="Polar residues" evidence="7">
    <location>
        <begin position="567"/>
        <end position="577"/>
    </location>
</feature>
<keyword evidence="4" id="KW-0804">Transcription</keyword>
<evidence type="ECO:0000313" key="9">
    <source>
        <dbReference type="EMBL" id="KOS38581.1"/>
    </source>
</evidence>